<dbReference type="GO" id="GO:0036297">
    <property type="term" value="P:interstrand cross-link repair"/>
    <property type="evidence" value="ECO:0007669"/>
    <property type="project" value="TreeGrafter"/>
</dbReference>
<evidence type="ECO:0000256" key="4">
    <source>
        <dbReference type="ARBA" id="ARBA00023204"/>
    </source>
</evidence>
<dbReference type="Pfam" id="PF07522">
    <property type="entry name" value="DRMBL"/>
    <property type="match status" value="1"/>
</dbReference>
<keyword evidence="4" id="KW-0234">DNA repair</keyword>
<comment type="similarity">
    <text evidence="2">Belongs to the DNA repair metallo-beta-lactamase (DRMBL) family.</text>
</comment>
<comment type="subcellular location">
    <subcellularLocation>
        <location evidence="1">Nucleus</location>
    </subcellularLocation>
</comment>
<accession>A0A8J4QRB0</accession>
<dbReference type="InterPro" id="IPR011084">
    <property type="entry name" value="DRMBL"/>
</dbReference>
<dbReference type="OrthoDB" id="262529at2759"/>
<dbReference type="GO" id="GO:0005634">
    <property type="term" value="C:nucleus"/>
    <property type="evidence" value="ECO:0007669"/>
    <property type="project" value="UniProtKB-SubCell"/>
</dbReference>
<keyword evidence="3" id="KW-0227">DNA damage</keyword>
<comment type="caution">
    <text evidence="7">The sequence shown here is derived from an EMBL/GenBank/DDBJ whole genome shotgun (WGS) entry which is preliminary data.</text>
</comment>
<evidence type="ECO:0000256" key="5">
    <source>
        <dbReference type="ARBA" id="ARBA00023242"/>
    </source>
</evidence>
<dbReference type="Gene3D" id="3.40.50.12650">
    <property type="match status" value="1"/>
</dbReference>
<keyword evidence="8" id="KW-1185">Reference proteome</keyword>
<keyword evidence="5" id="KW-0539">Nucleus</keyword>
<dbReference type="Proteomes" id="UP000737018">
    <property type="component" value="Unassembled WGS sequence"/>
</dbReference>
<sequence>MPIEMPKGLPFSVDTWTSSSKRKRHHFLTHAHKDHSFGISSHFAFPIYSTLLTKSLVLQHYPQLDDSLFVGIEIGQSVVVDDPDGAFTVTAFDANHCPDCPFSGMGCVNLRSYCTFGKFHQNLPSKHSAIQQVINCIWKHPDAPVVYLTCDLLGQEEILANVSQTFGSKIYVDKASNPECFQALTLTFPDIISEDSSSRFQVLDGFPKLYERAKAKLLEAQAHCQPAPLIIRPSAQWYACEEEFSENKSQRKLRMNEAVRDQFGVWHVCYSIHSSKEELEWTLQLLVPKWVVSTTPSCRAMELDFVKKHCFGNQVAPKDSIWKLLDIATEGSPDVDVSIKGVSGSPMVEEHTQTYAQPQFEPVKVSTGLKGLIKLSPPSKKVTLFGRARIGLQDFSFSHEGPIVASIYNNPPQISANTVEEFSFQEEAEVKCHKSESKTGIADIEVQCLKSVDKETEVHNNASLTIGSSKSYSERLRKFYRTMNVPVPQPLPSLVELMKANKCAKRKFEL</sequence>
<dbReference type="PANTHER" id="PTHR23240:SF31">
    <property type="entry name" value="DNA REPAIR METALLO-BETA-LACTAMASE FAMILY PROTEIN"/>
    <property type="match status" value="1"/>
</dbReference>
<name>A0A8J4QRB0_9ROSI</name>
<dbReference type="AlphaFoldDB" id="A0A8J4QRB0"/>
<evidence type="ECO:0000256" key="3">
    <source>
        <dbReference type="ARBA" id="ARBA00022763"/>
    </source>
</evidence>
<dbReference type="GO" id="GO:0003684">
    <property type="term" value="F:damaged DNA binding"/>
    <property type="evidence" value="ECO:0007669"/>
    <property type="project" value="TreeGrafter"/>
</dbReference>
<evidence type="ECO:0000313" key="7">
    <source>
        <dbReference type="EMBL" id="KAF3954635.1"/>
    </source>
</evidence>
<dbReference type="PANTHER" id="PTHR23240">
    <property type="entry name" value="DNA CROSS-LINK REPAIR PROTEIN PSO2/SNM1-RELATED"/>
    <property type="match status" value="1"/>
</dbReference>
<evidence type="ECO:0000259" key="6">
    <source>
        <dbReference type="Pfam" id="PF07522"/>
    </source>
</evidence>
<reference evidence="7" key="1">
    <citation type="submission" date="2020-03" db="EMBL/GenBank/DDBJ databases">
        <title>Castanea mollissima Vanexum genome sequencing.</title>
        <authorList>
            <person name="Staton M."/>
        </authorList>
    </citation>
    <scope>NUCLEOTIDE SEQUENCE</scope>
    <source>
        <tissue evidence="7">Leaf</tissue>
    </source>
</reference>
<dbReference type="FunFam" id="3.40.50.12650:FF:000005">
    <property type="entry name" value="DNA repair metallo-beta-lactamase family protein"/>
    <property type="match status" value="1"/>
</dbReference>
<dbReference type="EMBL" id="JRKL02003636">
    <property type="protein sequence ID" value="KAF3954635.1"/>
    <property type="molecule type" value="Genomic_DNA"/>
</dbReference>
<dbReference type="SUPFAM" id="SSF56281">
    <property type="entry name" value="Metallo-hydrolase/oxidoreductase"/>
    <property type="match status" value="1"/>
</dbReference>
<proteinExistence type="inferred from homology"/>
<feature type="domain" description="DNA repair metallo-beta-lactamase" evidence="6">
    <location>
        <begin position="191"/>
        <end position="298"/>
    </location>
</feature>
<evidence type="ECO:0000256" key="2">
    <source>
        <dbReference type="ARBA" id="ARBA00010304"/>
    </source>
</evidence>
<evidence type="ECO:0000313" key="8">
    <source>
        <dbReference type="Proteomes" id="UP000737018"/>
    </source>
</evidence>
<dbReference type="Gene3D" id="3.60.15.10">
    <property type="entry name" value="Ribonuclease Z/Hydroxyacylglutathione hydrolase-like"/>
    <property type="match status" value="1"/>
</dbReference>
<dbReference type="GO" id="GO:0035312">
    <property type="term" value="F:5'-3' DNA exonuclease activity"/>
    <property type="evidence" value="ECO:0007669"/>
    <property type="project" value="TreeGrafter"/>
</dbReference>
<protein>
    <recommendedName>
        <fullName evidence="6">DNA repair metallo-beta-lactamase domain-containing protein</fullName>
    </recommendedName>
</protein>
<dbReference type="InterPro" id="IPR036866">
    <property type="entry name" value="RibonucZ/Hydroxyglut_hydro"/>
</dbReference>
<gene>
    <name evidence="7" type="ORF">CMV_020042</name>
</gene>
<organism evidence="7 8">
    <name type="scientific">Castanea mollissima</name>
    <name type="common">Chinese chestnut</name>
    <dbReference type="NCBI Taxonomy" id="60419"/>
    <lineage>
        <taxon>Eukaryota</taxon>
        <taxon>Viridiplantae</taxon>
        <taxon>Streptophyta</taxon>
        <taxon>Embryophyta</taxon>
        <taxon>Tracheophyta</taxon>
        <taxon>Spermatophyta</taxon>
        <taxon>Magnoliopsida</taxon>
        <taxon>eudicotyledons</taxon>
        <taxon>Gunneridae</taxon>
        <taxon>Pentapetalae</taxon>
        <taxon>rosids</taxon>
        <taxon>fabids</taxon>
        <taxon>Fagales</taxon>
        <taxon>Fagaceae</taxon>
        <taxon>Castanea</taxon>
    </lineage>
</organism>
<evidence type="ECO:0000256" key="1">
    <source>
        <dbReference type="ARBA" id="ARBA00004123"/>
    </source>
</evidence>
<dbReference type="GO" id="GO:0006303">
    <property type="term" value="P:double-strand break repair via nonhomologous end joining"/>
    <property type="evidence" value="ECO:0007669"/>
    <property type="project" value="TreeGrafter"/>
</dbReference>